<evidence type="ECO:0000256" key="1">
    <source>
        <dbReference type="ARBA" id="ARBA00001954"/>
    </source>
</evidence>
<dbReference type="InterPro" id="IPR003819">
    <property type="entry name" value="TauD/TfdA-like"/>
</dbReference>
<keyword evidence="3" id="KW-0479">Metal-binding</keyword>
<dbReference type="Gene3D" id="3.60.130.10">
    <property type="entry name" value="Clavaminate synthase-like"/>
    <property type="match status" value="1"/>
</dbReference>
<dbReference type="GO" id="GO:0046872">
    <property type="term" value="F:metal ion binding"/>
    <property type="evidence" value="ECO:0007669"/>
    <property type="project" value="UniProtKB-KW"/>
</dbReference>
<evidence type="ECO:0000256" key="5">
    <source>
        <dbReference type="ARBA" id="ARBA00023002"/>
    </source>
</evidence>
<proteinExistence type="inferred from homology"/>
<dbReference type="EMBL" id="FOJN01000004">
    <property type="protein sequence ID" value="SFA47923.1"/>
    <property type="molecule type" value="Genomic_DNA"/>
</dbReference>
<feature type="domain" description="TauD/TfdA-like" evidence="7">
    <location>
        <begin position="4"/>
        <end position="266"/>
    </location>
</feature>
<dbReference type="AlphaFoldDB" id="A0A1I0T8J5"/>
<dbReference type="GO" id="GO:0016706">
    <property type="term" value="F:2-oxoglutarate-dependent dioxygenase activity"/>
    <property type="evidence" value="ECO:0007669"/>
    <property type="project" value="TreeGrafter"/>
</dbReference>
<dbReference type="Pfam" id="PF02668">
    <property type="entry name" value="TauD"/>
    <property type="match status" value="1"/>
</dbReference>
<sequence length="301" mass="33397">MEIVKLGANIGARIDGVTVAGDLPDDVVAAVYDALLEHEVVFFRDQHHVDEQVQYAFAERLGVPTTPHPTVRSRGVRTLAIDSTYDKANSWHTDVTFVDRIPKASILRPVALPPYGGTTTWASTTAAYEQMPPALQALADSLWAVHTNVFDYAATAAEKAISPEAARYRQEFRSEYFEVSHPVVRVHPETGKRSLVLGHFAKSFDGLSSKEFRAVFDLIQDRVTRLENTVRWSWQLGDLAIWDNRSTQHYAVADYDDQYRRLERITLAGDVPVSVHGEYSRVAAGDASGYSALPGPDRLAG</sequence>
<evidence type="ECO:0000256" key="6">
    <source>
        <dbReference type="ARBA" id="ARBA00023004"/>
    </source>
</evidence>
<evidence type="ECO:0000259" key="7">
    <source>
        <dbReference type="Pfam" id="PF02668"/>
    </source>
</evidence>
<protein>
    <submittedName>
        <fullName evidence="8">Taurine dioxygenase</fullName>
    </submittedName>
</protein>
<dbReference type="PANTHER" id="PTHR30468">
    <property type="entry name" value="ALPHA-KETOGLUTARATE-DEPENDENT SULFONATE DIOXYGENASE"/>
    <property type="match status" value="1"/>
</dbReference>
<accession>A0A1I0T8J5</accession>
<dbReference type="SUPFAM" id="SSF51197">
    <property type="entry name" value="Clavaminate synthase-like"/>
    <property type="match status" value="1"/>
</dbReference>
<dbReference type="RefSeq" id="WP_068362650.1">
    <property type="nucleotide sequence ID" value="NZ_FOJN01000004.1"/>
</dbReference>
<comment type="similarity">
    <text evidence="2">Belongs to the TfdA dioxygenase family.</text>
</comment>
<keyword evidence="5" id="KW-0560">Oxidoreductase</keyword>
<dbReference type="OrthoDB" id="581608at2"/>
<dbReference type="InterPro" id="IPR051323">
    <property type="entry name" value="AtsK-like"/>
</dbReference>
<evidence type="ECO:0000313" key="8">
    <source>
        <dbReference type="EMBL" id="SFA47923.1"/>
    </source>
</evidence>
<dbReference type="InterPro" id="IPR042098">
    <property type="entry name" value="TauD-like_sf"/>
</dbReference>
<organism evidence="8 9">
    <name type="scientific">Rhodococcoides kroppenstedtii</name>
    <dbReference type="NCBI Taxonomy" id="293050"/>
    <lineage>
        <taxon>Bacteria</taxon>
        <taxon>Bacillati</taxon>
        <taxon>Actinomycetota</taxon>
        <taxon>Actinomycetes</taxon>
        <taxon>Mycobacteriales</taxon>
        <taxon>Nocardiaceae</taxon>
        <taxon>Rhodococcoides</taxon>
    </lineage>
</organism>
<keyword evidence="4 8" id="KW-0223">Dioxygenase</keyword>
<evidence type="ECO:0000256" key="2">
    <source>
        <dbReference type="ARBA" id="ARBA00005896"/>
    </source>
</evidence>
<dbReference type="PANTHER" id="PTHR30468:SF5">
    <property type="entry name" value="ALPHA-KETOGLUTARATE-DEPENDENT SULFATE ESTER DIOXYGENASE"/>
    <property type="match status" value="1"/>
</dbReference>
<reference evidence="8 9" key="1">
    <citation type="submission" date="2016-10" db="EMBL/GenBank/DDBJ databases">
        <authorList>
            <person name="de Groot N.N."/>
        </authorList>
    </citation>
    <scope>NUCLEOTIDE SEQUENCE [LARGE SCALE GENOMIC DNA]</scope>
    <source>
        <strain evidence="8 9">DSM 44908</strain>
    </source>
</reference>
<name>A0A1I0T8J5_9NOCA</name>
<gene>
    <name evidence="8" type="ORF">SAMN05444374_104289</name>
</gene>
<dbReference type="GeneID" id="85485438"/>
<evidence type="ECO:0000256" key="3">
    <source>
        <dbReference type="ARBA" id="ARBA00022723"/>
    </source>
</evidence>
<keyword evidence="6" id="KW-0408">Iron</keyword>
<dbReference type="Proteomes" id="UP000182054">
    <property type="component" value="Unassembled WGS sequence"/>
</dbReference>
<evidence type="ECO:0000256" key="4">
    <source>
        <dbReference type="ARBA" id="ARBA00022964"/>
    </source>
</evidence>
<evidence type="ECO:0000313" key="9">
    <source>
        <dbReference type="Proteomes" id="UP000182054"/>
    </source>
</evidence>
<comment type="cofactor">
    <cofactor evidence="1">
        <name>Fe(2+)</name>
        <dbReference type="ChEBI" id="CHEBI:29033"/>
    </cofactor>
</comment>
<dbReference type="GO" id="GO:0005737">
    <property type="term" value="C:cytoplasm"/>
    <property type="evidence" value="ECO:0007669"/>
    <property type="project" value="TreeGrafter"/>
</dbReference>